<sequence>MVRLEELKPSSKQRVYDILNALEFDMADWTESLADKERSPSSNPKYCYNWSFVRDDKKVIVLFLWYEEMETLHGRIYQEHSFRQYAEEQEKGRKKRSLEIDYAIRLAYETKLPLNVVICQRSANTNGVLKRELDNEKWSVTGYDQDTGACIIERGFNKSDEGYFDQFEVDGITEKIHKFERHSFEYTRSSVIRRKVLLRANGKCEVCSLDGFTTKNGDKYLETHHIVPLSEGGDDSYENVIALCPNDHRKAHFGIDSSLTKEKLIKKVKSKIAGG</sequence>
<keyword evidence="2" id="KW-0540">Nuclease</keyword>
<keyword evidence="2" id="KW-0378">Hydrolase</keyword>
<name>A0A5S3UUI6_9GAMM</name>
<dbReference type="CDD" id="cd00085">
    <property type="entry name" value="HNHc"/>
    <property type="match status" value="1"/>
</dbReference>
<reference evidence="2 3" key="1">
    <citation type="submission" date="2019-10" db="EMBL/GenBank/DDBJ databases">
        <title>Pseudoalteromonas rubra S4059.</title>
        <authorList>
            <person name="Paulsen S."/>
            <person name="Wang X."/>
        </authorList>
    </citation>
    <scope>NUCLEOTIDE SEQUENCE [LARGE SCALE GENOMIC DNA]</scope>
    <source>
        <strain evidence="2 3">S4059</strain>
    </source>
</reference>
<dbReference type="GO" id="GO:0008270">
    <property type="term" value="F:zinc ion binding"/>
    <property type="evidence" value="ECO:0007669"/>
    <property type="project" value="InterPro"/>
</dbReference>
<dbReference type="InterPro" id="IPR003615">
    <property type="entry name" value="HNH_nuc"/>
</dbReference>
<dbReference type="GO" id="GO:0004519">
    <property type="term" value="F:endonuclease activity"/>
    <property type="evidence" value="ECO:0007669"/>
    <property type="project" value="UniProtKB-KW"/>
</dbReference>
<gene>
    <name evidence="2" type="ORF">CWC22_006975</name>
</gene>
<dbReference type="AlphaFoldDB" id="A0A5S3UUI6"/>
<evidence type="ECO:0000313" key="3">
    <source>
        <dbReference type="Proteomes" id="UP000305729"/>
    </source>
</evidence>
<dbReference type="Proteomes" id="UP000305729">
    <property type="component" value="Chromosome 1"/>
</dbReference>
<dbReference type="GO" id="GO:0003676">
    <property type="term" value="F:nucleic acid binding"/>
    <property type="evidence" value="ECO:0007669"/>
    <property type="project" value="InterPro"/>
</dbReference>
<dbReference type="Gene3D" id="1.10.30.50">
    <property type="match status" value="1"/>
</dbReference>
<keyword evidence="2" id="KW-0255">Endonuclease</keyword>
<organism evidence="2 3">
    <name type="scientific">Pseudoalteromonas rubra</name>
    <dbReference type="NCBI Taxonomy" id="43658"/>
    <lineage>
        <taxon>Bacteria</taxon>
        <taxon>Pseudomonadati</taxon>
        <taxon>Pseudomonadota</taxon>
        <taxon>Gammaproteobacteria</taxon>
        <taxon>Alteromonadales</taxon>
        <taxon>Pseudoalteromonadaceae</taxon>
        <taxon>Pseudoalteromonas</taxon>
    </lineage>
</organism>
<accession>A0A5S3UUI6</accession>
<dbReference type="Pfam" id="PF01844">
    <property type="entry name" value="HNH"/>
    <property type="match status" value="1"/>
</dbReference>
<feature type="domain" description="HNH nuclease" evidence="1">
    <location>
        <begin position="191"/>
        <end position="249"/>
    </location>
</feature>
<protein>
    <submittedName>
        <fullName evidence="2">HNH endonuclease</fullName>
    </submittedName>
</protein>
<proteinExistence type="predicted"/>
<evidence type="ECO:0000313" key="2">
    <source>
        <dbReference type="EMBL" id="QPB82751.1"/>
    </source>
</evidence>
<evidence type="ECO:0000259" key="1">
    <source>
        <dbReference type="SMART" id="SM00507"/>
    </source>
</evidence>
<dbReference type="EMBL" id="CP045429">
    <property type="protein sequence ID" value="QPB82751.1"/>
    <property type="molecule type" value="Genomic_DNA"/>
</dbReference>
<dbReference type="SMART" id="SM00507">
    <property type="entry name" value="HNHc"/>
    <property type="match status" value="1"/>
</dbReference>
<dbReference type="InterPro" id="IPR002711">
    <property type="entry name" value="HNH"/>
</dbReference>
<dbReference type="RefSeq" id="WP_138538991.1">
    <property type="nucleotide sequence ID" value="NZ_CP045429.1"/>
</dbReference>